<evidence type="ECO:0000313" key="2">
    <source>
        <dbReference type="Proteomes" id="UP000653127"/>
    </source>
</evidence>
<protein>
    <submittedName>
        <fullName evidence="1">Uncharacterized protein</fullName>
    </submittedName>
</protein>
<proteinExistence type="predicted"/>
<comment type="caution">
    <text evidence="1">The sequence shown here is derived from an EMBL/GenBank/DDBJ whole genome shotgun (WGS) entry which is preliminary data.</text>
</comment>
<keyword evidence="2" id="KW-1185">Reference proteome</keyword>
<reference evidence="1" key="1">
    <citation type="submission" date="2020-08" db="EMBL/GenBank/DDBJ databases">
        <title>Genome public.</title>
        <authorList>
            <person name="Liu C."/>
            <person name="Sun Q."/>
        </authorList>
    </citation>
    <scope>NUCLEOTIDE SEQUENCE</scope>
    <source>
        <strain evidence="1">NSJ-31</strain>
    </source>
</reference>
<dbReference type="AlphaFoldDB" id="A0A926DYJ7"/>
<accession>A0A926DYJ7</accession>
<evidence type="ECO:0000313" key="1">
    <source>
        <dbReference type="EMBL" id="MBC8546461.1"/>
    </source>
</evidence>
<name>A0A926DYJ7_9FIRM</name>
<sequence>MTGEDILKEWVRRGYLTHTESMAQKEKHLSYIDQAKESILNYCNIPVRANMPDGLFYAWVEIGWAAETAETGQSGTGAVKAITEGDTTVTFATGDVAAASLSGAMQAHKAVLNQYRRLF</sequence>
<dbReference type="EMBL" id="JACRST010000006">
    <property type="protein sequence ID" value="MBC8546461.1"/>
    <property type="molecule type" value="Genomic_DNA"/>
</dbReference>
<organism evidence="1 2">
    <name type="scientific">Ligaoa zhengdingensis</name>
    <dbReference type="NCBI Taxonomy" id="2763658"/>
    <lineage>
        <taxon>Bacteria</taxon>
        <taxon>Bacillati</taxon>
        <taxon>Bacillota</taxon>
        <taxon>Clostridia</taxon>
        <taxon>Eubacteriales</taxon>
        <taxon>Oscillospiraceae</taxon>
        <taxon>Ligaoa</taxon>
    </lineage>
</organism>
<dbReference type="Proteomes" id="UP000653127">
    <property type="component" value="Unassembled WGS sequence"/>
</dbReference>
<gene>
    <name evidence="1" type="ORF">H8711_05875</name>
</gene>
<dbReference type="RefSeq" id="WP_249282540.1">
    <property type="nucleotide sequence ID" value="NZ_JACRST010000006.1"/>
</dbReference>